<keyword evidence="3" id="KW-1185">Reference proteome</keyword>
<feature type="domain" description="RES" evidence="1">
    <location>
        <begin position="213"/>
        <end position="363"/>
    </location>
</feature>
<dbReference type="OrthoDB" id="648213at2"/>
<evidence type="ECO:0000313" key="2">
    <source>
        <dbReference type="EMBL" id="RDY30781.1"/>
    </source>
</evidence>
<dbReference type="SMART" id="SM00953">
    <property type="entry name" value="RES"/>
    <property type="match status" value="1"/>
</dbReference>
<name>A0A371JDE8_9FIRM</name>
<dbReference type="EMBL" id="NOKA02000028">
    <property type="protein sequence ID" value="RDY30781.1"/>
    <property type="molecule type" value="Genomic_DNA"/>
</dbReference>
<dbReference type="AlphaFoldDB" id="A0A371JDE8"/>
<sequence>MNYEFLCTECLANESLIRYVRKNYSKRIKECPICHSHNKYAITFSDLADYLDSCISHNYSDLDDRDGTDYDPERDCFYYIDTDDEVELTDIHTILEDNDVLDSSINHETRTEIYEALFNSIYPARNIYSYLAETGWVHATSNDLFFTWESFNYLIQNNNRFFDFNRRSRLEYLDKIFSLLSEFEEEIPASTVLFRVRSDNSLTPSILDNVDSALKEISPAPCKFTQSYRMSPKGISYTYLSTEIKTCLMECKTHIHDITLIGKFIVRKPLRIINLEVKEYPYYDLFSGHLDREKENIGYFIERYSSEISKPVKQEHDHEYLPTQVIAEYIRLQGYDGIAYSSAKTKATNYVFFYGPDYYKFSDLKPKGWNYYIDSVPRFTDILELKGCALCEITNSKSFKYSIVKSILDF</sequence>
<dbReference type="InterPro" id="IPR014914">
    <property type="entry name" value="RES_dom"/>
</dbReference>
<organism evidence="2 3">
    <name type="scientific">Lachnotalea glycerini</name>
    <dbReference type="NCBI Taxonomy" id="1763509"/>
    <lineage>
        <taxon>Bacteria</taxon>
        <taxon>Bacillati</taxon>
        <taxon>Bacillota</taxon>
        <taxon>Clostridia</taxon>
        <taxon>Lachnospirales</taxon>
        <taxon>Lachnospiraceae</taxon>
        <taxon>Lachnotalea</taxon>
    </lineage>
</organism>
<dbReference type="RefSeq" id="WP_094378067.1">
    <property type="nucleotide sequence ID" value="NZ_NOKA02000028.1"/>
</dbReference>
<evidence type="ECO:0000259" key="1">
    <source>
        <dbReference type="SMART" id="SM00953"/>
    </source>
</evidence>
<proteinExistence type="predicted"/>
<gene>
    <name evidence="2" type="ORF">CG710_012835</name>
</gene>
<comment type="caution">
    <text evidence="2">The sequence shown here is derived from an EMBL/GenBank/DDBJ whole genome shotgun (WGS) entry which is preliminary data.</text>
</comment>
<dbReference type="Pfam" id="PF18870">
    <property type="entry name" value="HEPN_RES_NTD1"/>
    <property type="match status" value="1"/>
</dbReference>
<dbReference type="Pfam" id="PF08808">
    <property type="entry name" value="RES"/>
    <property type="match status" value="1"/>
</dbReference>
<evidence type="ECO:0000313" key="3">
    <source>
        <dbReference type="Proteomes" id="UP000216411"/>
    </source>
</evidence>
<protein>
    <submittedName>
        <fullName evidence="2">RES domain-containing protein</fullName>
    </submittedName>
</protein>
<accession>A0A371JDE8</accession>
<dbReference type="InterPro" id="IPR041206">
    <property type="entry name" value="HEPN/RES_NTD1"/>
</dbReference>
<dbReference type="Proteomes" id="UP000216411">
    <property type="component" value="Unassembled WGS sequence"/>
</dbReference>
<reference evidence="2 3" key="1">
    <citation type="journal article" date="2017" name="Genome Announc.">
        <title>Draft Genome Sequence of a Sporulating and Motile Strain of Lachnotalea glycerini Isolated from Water in Quebec City, Canada.</title>
        <authorList>
            <person name="Maheux A.F."/>
            <person name="Boudreau D.K."/>
            <person name="Berube E."/>
            <person name="Boissinot M."/>
            <person name="Raymond F."/>
            <person name="Brodeur S."/>
            <person name="Corbeil J."/>
            <person name="Isabel S."/>
            <person name="Omar R.F."/>
            <person name="Bergeron M.G."/>
        </authorList>
    </citation>
    <scope>NUCLEOTIDE SEQUENCE [LARGE SCALE GENOMIC DNA]</scope>
    <source>
        <strain evidence="2 3">CCRI-19302</strain>
    </source>
</reference>